<organism evidence="2 3">
    <name type="scientific">Salarchaeum japonicum</name>
    <dbReference type="NCBI Taxonomy" id="555573"/>
    <lineage>
        <taxon>Archaea</taxon>
        <taxon>Methanobacteriati</taxon>
        <taxon>Methanobacteriota</taxon>
        <taxon>Stenosarchaea group</taxon>
        <taxon>Halobacteria</taxon>
        <taxon>Halobacteriales</taxon>
        <taxon>Halobacteriaceae</taxon>
    </lineage>
</organism>
<dbReference type="AlphaFoldDB" id="A0AAV3T178"/>
<keyword evidence="3" id="KW-1185">Reference proteome</keyword>
<dbReference type="InterPro" id="IPR006311">
    <property type="entry name" value="TAT_signal"/>
</dbReference>
<evidence type="ECO:0000313" key="3">
    <source>
        <dbReference type="Proteomes" id="UP001500194"/>
    </source>
</evidence>
<reference evidence="2 3" key="1">
    <citation type="journal article" date="2019" name="Int. J. Syst. Evol. Microbiol.">
        <title>The Global Catalogue of Microorganisms (GCM) 10K type strain sequencing project: providing services to taxonomists for standard genome sequencing and annotation.</title>
        <authorList>
            <consortium name="The Broad Institute Genomics Platform"/>
            <consortium name="The Broad Institute Genome Sequencing Center for Infectious Disease"/>
            <person name="Wu L."/>
            <person name="Ma J."/>
        </authorList>
    </citation>
    <scope>NUCLEOTIDE SEQUENCE [LARGE SCALE GENOMIC DNA]</scope>
    <source>
        <strain evidence="2 3">JCM 16327</strain>
    </source>
</reference>
<evidence type="ECO:0000313" key="2">
    <source>
        <dbReference type="EMBL" id="GAA0652601.1"/>
    </source>
</evidence>
<name>A0AAV3T178_9EURY</name>
<proteinExistence type="predicted"/>
<dbReference type="PROSITE" id="PS51318">
    <property type="entry name" value="TAT"/>
    <property type="match status" value="1"/>
</dbReference>
<accession>A0AAV3T178</accession>
<feature type="compositionally biased region" description="Low complexity" evidence="1">
    <location>
        <begin position="62"/>
        <end position="93"/>
    </location>
</feature>
<sequence length="383" mass="38891">MNTSREATRRRVVVIAVLLVAAAAAGFGLSQFESAASDASDGDAPAPPTVTPTQNGSGSAGGDANAGAPASTTTTTTTTSGATTTTTTTTPGSVGVQFSAESPENVENTLGEVVHLDGRLTGTLSWNVSDARTLTVVVSTWTPESEWARQRTVERAVNDTGTLALSRVLDAPVTYASGERADEFNNSNDDTTVLREGYVTVTAFVAADGATVEAQSMDSYAFSVANLATPSTPNLSVSNPGVLGVSNAAPGASGRTETVVTNDGDAAGALDVVLTGVDSAENGLIELERGVDRPGNGGELASALELRVALVRDDGARTYLVGGPDAYVTAATLDETVLAADYPLAAGESVRVVAQWRVPAATGNAIQTDSVTLNVSYVLTSTT</sequence>
<feature type="region of interest" description="Disordered" evidence="1">
    <location>
        <begin position="36"/>
        <end position="104"/>
    </location>
</feature>
<protein>
    <submittedName>
        <fullName evidence="2">Uncharacterized protein</fullName>
    </submittedName>
</protein>
<dbReference type="EMBL" id="BAAADU010000002">
    <property type="protein sequence ID" value="GAA0652601.1"/>
    <property type="molecule type" value="Genomic_DNA"/>
</dbReference>
<dbReference type="GeneID" id="68573844"/>
<gene>
    <name evidence="2" type="ORF">GCM10009019_14800</name>
</gene>
<dbReference type="Proteomes" id="UP001500194">
    <property type="component" value="Unassembled WGS sequence"/>
</dbReference>
<evidence type="ECO:0000256" key="1">
    <source>
        <dbReference type="SAM" id="MobiDB-lite"/>
    </source>
</evidence>
<dbReference type="RefSeq" id="WP_227260833.1">
    <property type="nucleotide sequence ID" value="NZ_BAAADU010000002.1"/>
</dbReference>
<comment type="caution">
    <text evidence="2">The sequence shown here is derived from an EMBL/GenBank/DDBJ whole genome shotgun (WGS) entry which is preliminary data.</text>
</comment>